<evidence type="ECO:0000259" key="11">
    <source>
        <dbReference type="PROSITE" id="PS51012"/>
    </source>
</evidence>
<keyword evidence="3 10" id="KW-0813">Transport</keyword>
<dbReference type="InterPro" id="IPR000412">
    <property type="entry name" value="ABC_2_transport"/>
</dbReference>
<evidence type="ECO:0000256" key="6">
    <source>
        <dbReference type="ARBA" id="ARBA00022692"/>
    </source>
</evidence>
<dbReference type="Proteomes" id="UP000004416">
    <property type="component" value="Unassembled WGS sequence"/>
</dbReference>
<dbReference type="PATRIC" id="fig|537010.4.peg.4785"/>
<accession>G9XVV8</accession>
<evidence type="ECO:0000256" key="4">
    <source>
        <dbReference type="ARBA" id="ARBA00022475"/>
    </source>
</evidence>
<protein>
    <recommendedName>
        <fullName evidence="10">Transport permease protein</fullName>
    </recommendedName>
</protein>
<reference evidence="12 13" key="1">
    <citation type="submission" date="2011-08" db="EMBL/GenBank/DDBJ databases">
        <authorList>
            <person name="Weinstock G."/>
            <person name="Sodergren E."/>
            <person name="Clifton S."/>
            <person name="Fulton L."/>
            <person name="Fulton B."/>
            <person name="Courtney L."/>
            <person name="Fronick C."/>
            <person name="Harrison M."/>
            <person name="Strong C."/>
            <person name="Farmer C."/>
            <person name="Delahaunty K."/>
            <person name="Markovic C."/>
            <person name="Hall O."/>
            <person name="Minx P."/>
            <person name="Tomlinson C."/>
            <person name="Mitreva M."/>
            <person name="Hou S."/>
            <person name="Chen J."/>
            <person name="Wollam A."/>
            <person name="Pepin K.H."/>
            <person name="Johnson M."/>
            <person name="Bhonagiri V."/>
            <person name="Zhang X."/>
            <person name="Suruliraj S."/>
            <person name="Warren W."/>
            <person name="Chinwalla A."/>
            <person name="Mardis E.R."/>
            <person name="Wilson R.K."/>
        </authorList>
    </citation>
    <scope>NUCLEOTIDE SEQUENCE [LARGE SCALE GENOMIC DNA]</scope>
    <source>
        <strain evidence="12 13">DP7</strain>
    </source>
</reference>
<evidence type="ECO:0000256" key="8">
    <source>
        <dbReference type="ARBA" id="ARBA00022989"/>
    </source>
</evidence>
<proteinExistence type="inferred from homology"/>
<evidence type="ECO:0000313" key="13">
    <source>
        <dbReference type="Proteomes" id="UP000004416"/>
    </source>
</evidence>
<dbReference type="EMBL" id="AFZX01000137">
    <property type="protein sequence ID" value="EHL04221.1"/>
    <property type="molecule type" value="Genomic_DNA"/>
</dbReference>
<dbReference type="Pfam" id="PF01061">
    <property type="entry name" value="ABC2_membrane"/>
    <property type="match status" value="1"/>
</dbReference>
<dbReference type="InterPro" id="IPR013525">
    <property type="entry name" value="ABC2_TM"/>
</dbReference>
<evidence type="ECO:0000256" key="5">
    <source>
        <dbReference type="ARBA" id="ARBA00022597"/>
    </source>
</evidence>
<dbReference type="AlphaFoldDB" id="G9XVV8"/>
<evidence type="ECO:0000256" key="3">
    <source>
        <dbReference type="ARBA" id="ARBA00022448"/>
    </source>
</evidence>
<keyword evidence="9 10" id="KW-0472">Membrane</keyword>
<feature type="domain" description="ABC transmembrane type-2" evidence="11">
    <location>
        <begin position="34"/>
        <end position="253"/>
    </location>
</feature>
<keyword evidence="7" id="KW-0972">Capsule biogenesis/degradation</keyword>
<organism evidence="12 13">
    <name type="scientific">Desulfitobacterium hafniense DP7</name>
    <dbReference type="NCBI Taxonomy" id="537010"/>
    <lineage>
        <taxon>Bacteria</taxon>
        <taxon>Bacillati</taxon>
        <taxon>Bacillota</taxon>
        <taxon>Clostridia</taxon>
        <taxon>Eubacteriales</taxon>
        <taxon>Desulfitobacteriaceae</taxon>
        <taxon>Desulfitobacterium</taxon>
    </lineage>
</organism>
<keyword evidence="8 10" id="KW-1133">Transmembrane helix</keyword>
<dbReference type="GO" id="GO:0140359">
    <property type="term" value="F:ABC-type transporter activity"/>
    <property type="evidence" value="ECO:0007669"/>
    <property type="project" value="InterPro"/>
</dbReference>
<dbReference type="PRINTS" id="PR00164">
    <property type="entry name" value="ABC2TRNSPORT"/>
</dbReference>
<comment type="caution">
    <text evidence="12">The sequence shown here is derived from an EMBL/GenBank/DDBJ whole genome shotgun (WGS) entry which is preliminary data.</text>
</comment>
<dbReference type="PANTHER" id="PTHR30413">
    <property type="entry name" value="INNER MEMBRANE TRANSPORT PERMEASE"/>
    <property type="match status" value="1"/>
</dbReference>
<dbReference type="PANTHER" id="PTHR30413:SF10">
    <property type="entry name" value="CAPSULE POLYSACCHARIDE EXPORT INNER-MEMBRANE PROTEIN CTRC"/>
    <property type="match status" value="1"/>
</dbReference>
<comment type="similarity">
    <text evidence="2 10">Belongs to the ABC-2 integral membrane protein family.</text>
</comment>
<dbReference type="InterPro" id="IPR047817">
    <property type="entry name" value="ABC2_TM_bact-type"/>
</dbReference>
<comment type="subcellular location">
    <subcellularLocation>
        <location evidence="1 10">Cell membrane</location>
        <topology evidence="1 10">Multi-pass membrane protein</topology>
    </subcellularLocation>
</comment>
<feature type="transmembrane region" description="Helical" evidence="10">
    <location>
        <begin position="113"/>
        <end position="132"/>
    </location>
</feature>
<dbReference type="GO" id="GO:0043190">
    <property type="term" value="C:ATP-binding cassette (ABC) transporter complex"/>
    <property type="evidence" value="ECO:0007669"/>
    <property type="project" value="InterPro"/>
</dbReference>
<dbReference type="HOGENOM" id="CLU_060703_2_0_9"/>
<keyword evidence="4 10" id="KW-1003">Cell membrane</keyword>
<dbReference type="PIRSF" id="PIRSF006648">
    <property type="entry name" value="DrrB"/>
    <property type="match status" value="1"/>
</dbReference>
<feature type="transmembrane region" description="Helical" evidence="10">
    <location>
        <begin position="230"/>
        <end position="250"/>
    </location>
</feature>
<evidence type="ECO:0000256" key="9">
    <source>
        <dbReference type="ARBA" id="ARBA00023136"/>
    </source>
</evidence>
<dbReference type="PROSITE" id="PS51012">
    <property type="entry name" value="ABC_TM2"/>
    <property type="match status" value="1"/>
</dbReference>
<evidence type="ECO:0000313" key="12">
    <source>
        <dbReference type="EMBL" id="EHL04221.1"/>
    </source>
</evidence>
<keyword evidence="6 10" id="KW-0812">Transmembrane</keyword>
<sequence length="261" mass="30923">MMRFPMLQKLIRYRFLFEELVKRDFKKKYKRTVLGMLWSIISPLMTLAVLAAVFSQFFGRETPHYVIYIFCGNLLFSYFSDATTGGMRSLMDNASIFTKVDVPKYMFLLSRNVQSFINFLLTLGVFFVFVAFEPGLPFRWTFLLLLYPIACISIFNIGMGMILSALYVFFRDIEYLYSVFTMLLMYLSAIFYNISAYPLQIQYLFYANPVYVYIRYFRKIVIENDIPEPSFHLLCALYALIALGIGSWIYKKYNHKFLYYV</sequence>
<evidence type="ECO:0000256" key="1">
    <source>
        <dbReference type="ARBA" id="ARBA00004651"/>
    </source>
</evidence>
<feature type="transmembrane region" description="Helical" evidence="10">
    <location>
        <begin position="33"/>
        <end position="59"/>
    </location>
</feature>
<evidence type="ECO:0000256" key="2">
    <source>
        <dbReference type="ARBA" id="ARBA00007783"/>
    </source>
</evidence>
<keyword evidence="5" id="KW-0762">Sugar transport</keyword>
<feature type="transmembrane region" description="Helical" evidence="10">
    <location>
        <begin position="200"/>
        <end position="218"/>
    </location>
</feature>
<feature type="transmembrane region" description="Helical" evidence="10">
    <location>
        <begin position="144"/>
        <end position="168"/>
    </location>
</feature>
<evidence type="ECO:0000256" key="10">
    <source>
        <dbReference type="RuleBase" id="RU361157"/>
    </source>
</evidence>
<dbReference type="GO" id="GO:0015920">
    <property type="term" value="P:lipopolysaccharide transport"/>
    <property type="evidence" value="ECO:0007669"/>
    <property type="project" value="TreeGrafter"/>
</dbReference>
<gene>
    <name evidence="12" type="ORF">HMPREF0322_05141</name>
</gene>
<feature type="transmembrane region" description="Helical" evidence="10">
    <location>
        <begin position="65"/>
        <end position="81"/>
    </location>
</feature>
<evidence type="ECO:0000256" key="7">
    <source>
        <dbReference type="ARBA" id="ARBA00022903"/>
    </source>
</evidence>
<name>G9XVV8_DESHA</name>
<feature type="transmembrane region" description="Helical" evidence="10">
    <location>
        <begin position="175"/>
        <end position="194"/>
    </location>
</feature>